<dbReference type="Gene3D" id="1.10.10.10">
    <property type="entry name" value="Winged helix-like DNA-binding domain superfamily/Winged helix DNA-binding domain"/>
    <property type="match status" value="1"/>
</dbReference>
<evidence type="ECO:0000313" key="8">
    <source>
        <dbReference type="EMBL" id="CUH71801.1"/>
    </source>
</evidence>
<dbReference type="InterPro" id="IPR036390">
    <property type="entry name" value="WH_DNA-bd_sf"/>
</dbReference>
<dbReference type="PRINTS" id="PR00039">
    <property type="entry name" value="HTHLYSR"/>
</dbReference>
<dbReference type="Proteomes" id="UP000051086">
    <property type="component" value="Unassembled WGS sequence"/>
</dbReference>
<dbReference type="CDD" id="cd08422">
    <property type="entry name" value="PBP2_CrgA_like"/>
    <property type="match status" value="1"/>
</dbReference>
<name>A0A0P1G8N8_9RHOB</name>
<reference evidence="8 10" key="2">
    <citation type="submission" date="2015-09" db="EMBL/GenBank/DDBJ databases">
        <authorList>
            <consortium name="Swine Surveillance"/>
        </authorList>
    </citation>
    <scope>NUCLEOTIDE SEQUENCE [LARGE SCALE GENOMIC DNA]</scope>
    <source>
        <strain evidence="8 10">5120</strain>
    </source>
</reference>
<feature type="region of interest" description="Disordered" evidence="5">
    <location>
        <begin position="296"/>
        <end position="315"/>
    </location>
</feature>
<dbReference type="RefSeq" id="WP_082626234.1">
    <property type="nucleotide sequence ID" value="NZ_CYSB01000008.1"/>
</dbReference>
<comment type="similarity">
    <text evidence="1">Belongs to the LysR transcriptional regulatory family.</text>
</comment>
<evidence type="ECO:0000256" key="3">
    <source>
        <dbReference type="ARBA" id="ARBA00023125"/>
    </source>
</evidence>
<dbReference type="EMBL" id="CYSC01000026">
    <property type="protein sequence ID" value="CUH71801.1"/>
    <property type="molecule type" value="Genomic_DNA"/>
</dbReference>
<keyword evidence="3" id="KW-0238">DNA-binding</keyword>
<dbReference type="SUPFAM" id="SSF53850">
    <property type="entry name" value="Periplasmic binding protein-like II"/>
    <property type="match status" value="1"/>
</dbReference>
<accession>A0A0P1G8N8</accession>
<evidence type="ECO:0000256" key="4">
    <source>
        <dbReference type="ARBA" id="ARBA00023163"/>
    </source>
</evidence>
<keyword evidence="9" id="KW-1185">Reference proteome</keyword>
<dbReference type="InterPro" id="IPR058163">
    <property type="entry name" value="LysR-type_TF_proteobact-type"/>
</dbReference>
<dbReference type="Proteomes" id="UP000051887">
    <property type="component" value="Unassembled WGS sequence"/>
</dbReference>
<evidence type="ECO:0000313" key="10">
    <source>
        <dbReference type="Proteomes" id="UP000051887"/>
    </source>
</evidence>
<dbReference type="PANTHER" id="PTHR30537">
    <property type="entry name" value="HTH-TYPE TRANSCRIPTIONAL REGULATOR"/>
    <property type="match status" value="1"/>
</dbReference>
<keyword evidence="4" id="KW-0804">Transcription</keyword>
<evidence type="ECO:0000313" key="7">
    <source>
        <dbReference type="EMBL" id="CUH63652.1"/>
    </source>
</evidence>
<proteinExistence type="inferred from homology"/>
<sequence>MDRLSLLDTLVTALDEGSLNRAAKRREMTQSAVSQQIAQLEALLGQQLLLRTPRGVKATRAGDLVASHARRLLSGYDHLRADLAGLDQSLSGTFRISVSTFLGRMVVGPALLDLDKAHPDLTFVMRTEDRFVDVIRENYDLAIRSGRLGDTDGYARKIAELEAVLVATPGYLDQVGRPQKPADMHRLKLILRNEEHEAPYMALFRNGAEHQAPIRVGFTADDPDLILRAVLNGSGYTRVPKILIADELQSGALEVILPDYPPAPKEIFAVYPSRHASGRRLPVVLNTIQSRLNDLPQEIPADPQPAPAPPAVTLN</sequence>
<dbReference type="GO" id="GO:0003677">
    <property type="term" value="F:DNA binding"/>
    <property type="evidence" value="ECO:0007669"/>
    <property type="project" value="UniProtKB-KW"/>
</dbReference>
<dbReference type="SUPFAM" id="SSF46785">
    <property type="entry name" value="Winged helix' DNA-binding domain"/>
    <property type="match status" value="1"/>
</dbReference>
<dbReference type="PROSITE" id="PS50931">
    <property type="entry name" value="HTH_LYSR"/>
    <property type="match status" value="1"/>
</dbReference>
<evidence type="ECO:0000256" key="2">
    <source>
        <dbReference type="ARBA" id="ARBA00023015"/>
    </source>
</evidence>
<protein>
    <submittedName>
        <fullName evidence="8">D-malate degradation protein R</fullName>
    </submittedName>
</protein>
<dbReference type="AlphaFoldDB" id="A0A0P1G8N8"/>
<dbReference type="InterPro" id="IPR005119">
    <property type="entry name" value="LysR_subst-bd"/>
</dbReference>
<gene>
    <name evidence="8" type="primary">dmlR_3</name>
    <name evidence="7" type="ORF">TL5118_00554</name>
    <name evidence="8" type="ORF">TL5120_01592</name>
</gene>
<feature type="domain" description="HTH lysR-type" evidence="6">
    <location>
        <begin position="1"/>
        <end position="59"/>
    </location>
</feature>
<evidence type="ECO:0000259" key="6">
    <source>
        <dbReference type="PROSITE" id="PS50931"/>
    </source>
</evidence>
<evidence type="ECO:0000313" key="9">
    <source>
        <dbReference type="Proteomes" id="UP000051086"/>
    </source>
</evidence>
<dbReference type="Gene3D" id="3.40.190.290">
    <property type="match status" value="1"/>
</dbReference>
<keyword evidence="2" id="KW-0805">Transcription regulation</keyword>
<organism evidence="8 10">
    <name type="scientific">Thalassovita autumnalis</name>
    <dbReference type="NCBI Taxonomy" id="2072972"/>
    <lineage>
        <taxon>Bacteria</taxon>
        <taxon>Pseudomonadati</taxon>
        <taxon>Pseudomonadota</taxon>
        <taxon>Alphaproteobacteria</taxon>
        <taxon>Rhodobacterales</taxon>
        <taxon>Roseobacteraceae</taxon>
        <taxon>Thalassovita</taxon>
    </lineage>
</organism>
<dbReference type="OrthoDB" id="9813056at2"/>
<reference evidence="7 9" key="1">
    <citation type="submission" date="2015-09" db="EMBL/GenBank/DDBJ databases">
        <authorList>
            <person name="Rodrigo-Torres L."/>
            <person name="Arahal D.R."/>
        </authorList>
    </citation>
    <scope>NUCLEOTIDE SEQUENCE [LARGE SCALE GENOMIC DNA]</scope>
    <source>
        <strain evidence="7 9">CECT 5118</strain>
    </source>
</reference>
<dbReference type="InterPro" id="IPR036388">
    <property type="entry name" value="WH-like_DNA-bd_sf"/>
</dbReference>
<dbReference type="Pfam" id="PF00126">
    <property type="entry name" value="HTH_1"/>
    <property type="match status" value="1"/>
</dbReference>
<dbReference type="InterPro" id="IPR000847">
    <property type="entry name" value="LysR_HTH_N"/>
</dbReference>
<dbReference type="EMBL" id="CYSB01000008">
    <property type="protein sequence ID" value="CUH63652.1"/>
    <property type="molecule type" value="Genomic_DNA"/>
</dbReference>
<evidence type="ECO:0000256" key="1">
    <source>
        <dbReference type="ARBA" id="ARBA00009437"/>
    </source>
</evidence>
<dbReference type="GO" id="GO:0003700">
    <property type="term" value="F:DNA-binding transcription factor activity"/>
    <property type="evidence" value="ECO:0007669"/>
    <property type="project" value="InterPro"/>
</dbReference>
<evidence type="ECO:0000256" key="5">
    <source>
        <dbReference type="SAM" id="MobiDB-lite"/>
    </source>
</evidence>
<dbReference type="FunFam" id="1.10.10.10:FF:000001">
    <property type="entry name" value="LysR family transcriptional regulator"/>
    <property type="match status" value="1"/>
</dbReference>
<dbReference type="PANTHER" id="PTHR30537:SF5">
    <property type="entry name" value="HTH-TYPE TRANSCRIPTIONAL ACTIVATOR TTDR-RELATED"/>
    <property type="match status" value="1"/>
</dbReference>
<dbReference type="Pfam" id="PF03466">
    <property type="entry name" value="LysR_substrate"/>
    <property type="match status" value="1"/>
</dbReference>
<feature type="compositionally biased region" description="Pro residues" evidence="5">
    <location>
        <begin position="302"/>
        <end position="315"/>
    </location>
</feature>